<protein>
    <submittedName>
        <fullName evidence="3">Non-lysosomal glucosylceramidase</fullName>
    </submittedName>
</protein>
<dbReference type="EMBL" id="JAJAPX010000002">
    <property type="protein sequence ID" value="MCB4807857.1"/>
    <property type="molecule type" value="Genomic_DNA"/>
</dbReference>
<dbReference type="Pfam" id="PF12215">
    <property type="entry name" value="Glyco_hydr_116N"/>
    <property type="match status" value="1"/>
</dbReference>
<evidence type="ECO:0000313" key="4">
    <source>
        <dbReference type="Proteomes" id="UP001139286"/>
    </source>
</evidence>
<evidence type="ECO:0000313" key="3">
    <source>
        <dbReference type="EMBL" id="MCB4807857.1"/>
    </source>
</evidence>
<dbReference type="PANTHER" id="PTHR12654:SF0">
    <property type="entry name" value="NON-LYSOSOMAL GLUCOSYLCERAMIDASE"/>
    <property type="match status" value="1"/>
</dbReference>
<dbReference type="RefSeq" id="WP_226695282.1">
    <property type="nucleotide sequence ID" value="NZ_JAJAPX010000002.1"/>
</dbReference>
<dbReference type="PANTHER" id="PTHR12654">
    <property type="entry name" value="BILE ACID BETA-GLUCOSIDASE-RELATED"/>
    <property type="match status" value="1"/>
</dbReference>
<evidence type="ECO:0000259" key="2">
    <source>
        <dbReference type="Pfam" id="PF12215"/>
    </source>
</evidence>
<dbReference type="Proteomes" id="UP001139286">
    <property type="component" value="Unassembled WGS sequence"/>
</dbReference>
<dbReference type="GO" id="GO:0008422">
    <property type="term" value="F:beta-glucosidase activity"/>
    <property type="evidence" value="ECO:0007669"/>
    <property type="project" value="TreeGrafter"/>
</dbReference>
<proteinExistence type="predicted"/>
<comment type="caution">
    <text evidence="3">The sequence shown here is derived from an EMBL/GenBank/DDBJ whole genome shotgun (WGS) entry which is preliminary data.</text>
</comment>
<accession>A0A9X1I4X3</accession>
<dbReference type="InterPro" id="IPR006775">
    <property type="entry name" value="GH116_catalytic"/>
</dbReference>
<keyword evidence="4" id="KW-1185">Reference proteome</keyword>
<dbReference type="InterPro" id="IPR024462">
    <property type="entry name" value="GH116_N"/>
</dbReference>
<dbReference type="Pfam" id="PF04685">
    <property type="entry name" value="DUF608"/>
    <property type="match status" value="1"/>
</dbReference>
<organism evidence="3 4">
    <name type="scientific">Neotamlana sargassicola</name>
    <dbReference type="NCBI Taxonomy" id="2883125"/>
    <lineage>
        <taxon>Bacteria</taxon>
        <taxon>Pseudomonadati</taxon>
        <taxon>Bacteroidota</taxon>
        <taxon>Flavobacteriia</taxon>
        <taxon>Flavobacteriales</taxon>
        <taxon>Flavobacteriaceae</taxon>
        <taxon>Neotamlana</taxon>
    </lineage>
</organism>
<dbReference type="Gene3D" id="1.50.10.10">
    <property type="match status" value="1"/>
</dbReference>
<feature type="domain" description="Glycosyl-hydrolase family 116 catalytic region" evidence="1">
    <location>
        <begin position="494"/>
        <end position="747"/>
    </location>
</feature>
<gene>
    <name evidence="3" type="ORF">LG651_06305</name>
</gene>
<evidence type="ECO:0000259" key="1">
    <source>
        <dbReference type="Pfam" id="PF04685"/>
    </source>
</evidence>
<dbReference type="InterPro" id="IPR008928">
    <property type="entry name" value="6-hairpin_glycosidase_sf"/>
</dbReference>
<dbReference type="InterPro" id="IPR052566">
    <property type="entry name" value="Non-lysos_glucosylceramidase"/>
</dbReference>
<name>A0A9X1I4X3_9FLAO</name>
<dbReference type="AlphaFoldDB" id="A0A9X1I4X3"/>
<feature type="domain" description="Glycosyl-hydrolase family 116 N-terminal" evidence="2">
    <location>
        <begin position="42"/>
        <end position="361"/>
    </location>
</feature>
<dbReference type="GO" id="GO:0005975">
    <property type="term" value="P:carbohydrate metabolic process"/>
    <property type="evidence" value="ECO:0007669"/>
    <property type="project" value="InterPro"/>
</dbReference>
<dbReference type="InterPro" id="IPR012341">
    <property type="entry name" value="6hp_glycosidase-like_sf"/>
</dbReference>
<sequence length="848" mass="95445">MKNNIYIALVFLCTIFVVNGQEQENKWPVLKTYKGEYLTKVAMPLGGIGTGTVSLGGRGDLRDWEIANQGALGWKPVFNSGRGGINIAPFFAIRTKATQGDTQIRLLEGPLSTNNLDGDWGSNELNSGFPRFGNCEFQAAYPLAKVQLSDENSPVKVTLKAFNPMVPGDTKTSSMPTAILKYVVKNKTNEAIETTVLGAIPNFIGTDGWGGTSKGNKNTFKKEQNFTGIFMENKKVDTLNGKWGTMALTTPETKGVSYRTQWSPRLGWNGSLIDFWDDINDNGELEERKGEYPGNKPATLAIKAKIPANSTKEFVFVLTWNFPYRLAWEAQFNYGEHPPIKNHYATVYNNAWDVAKEVIPNLPVLEKRTVKFVNAFVDTDVPEVIKEAALFNVANLRSQTVFRDEDGYTFGWEGTGSVKGIAINPKGAAAGWGFGSCTHVWNYEVTTPFLFGDVAMSMREVEFKYATDLQTGNMAHRVRVPIKTEEHSRRKDAADGQLGCLMKMYREWQLSGDDKKLKELYPYIKAAMEFAWKDSGWDKDANGVLEGKHHNTMDVNYIGPNPQMQTWYLGALRATEEMALKMNDKAFAKKCRAIFKSGSDWTDKNLFNSEYYIQKVPKPTDYQIGEGILVDQLVGQYMAHICDLGYLLDKNNMKTTLKTIKKYNWKEDFNNHLSTFRSYAVGNEKGLIMGYYPKGKREARPFPYYSEVMTGFEYSTGAHMLYEGMEKDGLEVFTAVRNRYDGKKRNPFNEGEFGHRYARAMASYSGLLAYTGFHFSAVEKSMEFTSKSGKYFWSNGYSWGTCQVKNNEAIVTVLSGKIELKSFTLNGIGTKKLKGKVIDENESYTIKL</sequence>
<dbReference type="SUPFAM" id="SSF48208">
    <property type="entry name" value="Six-hairpin glycosidases"/>
    <property type="match status" value="1"/>
</dbReference>
<reference evidence="3" key="1">
    <citation type="submission" date="2021-10" db="EMBL/GenBank/DDBJ databases">
        <title>Tamlana sargassums sp. nov., and Tamlana laminarinivorans sp. nov., two new bacteria isolated from the brown alga.</title>
        <authorList>
            <person name="Li J."/>
        </authorList>
    </citation>
    <scope>NUCLEOTIDE SEQUENCE</scope>
    <source>
        <strain evidence="3">62-3</strain>
    </source>
</reference>